<feature type="transmembrane region" description="Helical" evidence="1">
    <location>
        <begin position="63"/>
        <end position="81"/>
    </location>
</feature>
<feature type="transmembrane region" description="Helical" evidence="1">
    <location>
        <begin position="153"/>
        <end position="177"/>
    </location>
</feature>
<evidence type="ECO:0000256" key="1">
    <source>
        <dbReference type="SAM" id="Phobius"/>
    </source>
</evidence>
<protein>
    <submittedName>
        <fullName evidence="2">Uncharacterized protein</fullName>
    </submittedName>
</protein>
<name>A0A3R8R3G7_9FLAO</name>
<feature type="transmembrane region" description="Helical" evidence="1">
    <location>
        <begin position="93"/>
        <end position="112"/>
    </location>
</feature>
<keyword evidence="3" id="KW-1185">Reference proteome</keyword>
<feature type="transmembrane region" description="Helical" evidence="1">
    <location>
        <begin position="25"/>
        <end position="43"/>
    </location>
</feature>
<evidence type="ECO:0000313" key="2">
    <source>
        <dbReference type="EMBL" id="RRQ49189.1"/>
    </source>
</evidence>
<keyword evidence="1" id="KW-1133">Transmembrane helix</keyword>
<keyword evidence="1" id="KW-0472">Membrane</keyword>
<accession>A0A3R8R3G7</accession>
<reference evidence="3" key="1">
    <citation type="submission" date="2018-12" db="EMBL/GenBank/DDBJ databases">
        <title>Maribacter lutimaris sp. nov., isolated from marine sediment.</title>
        <authorList>
            <person name="Kim K.K."/>
        </authorList>
    </citation>
    <scope>NUCLEOTIDE SEQUENCE [LARGE SCALE GENOMIC DNA]</scope>
    <source>
        <strain evidence="3">PoM-212</strain>
    </source>
</reference>
<dbReference type="Proteomes" id="UP000286990">
    <property type="component" value="Unassembled WGS sequence"/>
</dbReference>
<evidence type="ECO:0000313" key="3">
    <source>
        <dbReference type="Proteomes" id="UP000286990"/>
    </source>
</evidence>
<organism evidence="2 3">
    <name type="scientific">Maribacter algicola</name>
    <dbReference type="NCBI Taxonomy" id="2498892"/>
    <lineage>
        <taxon>Bacteria</taxon>
        <taxon>Pseudomonadati</taxon>
        <taxon>Bacteroidota</taxon>
        <taxon>Flavobacteriia</taxon>
        <taxon>Flavobacteriales</taxon>
        <taxon>Flavobacteriaceae</taxon>
        <taxon>Maribacter</taxon>
    </lineage>
</organism>
<gene>
    <name evidence="2" type="ORF">DZC72_00725</name>
</gene>
<proteinExistence type="predicted"/>
<dbReference type="EMBL" id="QUSX01000001">
    <property type="protein sequence ID" value="RRQ49189.1"/>
    <property type="molecule type" value="Genomic_DNA"/>
</dbReference>
<feature type="transmembrane region" description="Helical" evidence="1">
    <location>
        <begin position="118"/>
        <end position="137"/>
    </location>
</feature>
<keyword evidence="1" id="KW-0812">Transmembrane</keyword>
<dbReference type="AlphaFoldDB" id="A0A3R8R3G7"/>
<comment type="caution">
    <text evidence="2">The sequence shown here is derived from an EMBL/GenBank/DDBJ whole genome shotgun (WGS) entry which is preliminary data.</text>
</comment>
<sequence length="215" mass="25821">MIGYAITLFVSLATYRKYYDTALKYFPIIIAYTLFNEILGYLVRNYNEISFFQNLKYSNFNDIIYNIYAVIFFGFFFRVYWGLIDNPKYRKWIMKVATVTILAYLLSLLFQNPLDTNLYYAIAIGSWSLIFCIILYFRNKMDLNQKIYQPYNLMFWVSLALLSFYIIFPFLYIIGYTAYEIWVEYELRAVLRLLIAIMYSILIVGFIKARRKAFS</sequence>
<feature type="transmembrane region" description="Helical" evidence="1">
    <location>
        <begin position="189"/>
        <end position="207"/>
    </location>
</feature>